<feature type="transmembrane region" description="Helical" evidence="9">
    <location>
        <begin position="239"/>
        <end position="258"/>
    </location>
</feature>
<keyword evidence="5 9" id="KW-0812">Transmembrane</keyword>
<feature type="transmembrane region" description="Helical" evidence="9">
    <location>
        <begin position="184"/>
        <end position="206"/>
    </location>
</feature>
<proteinExistence type="inferred from homology"/>
<feature type="transmembrane region" description="Helical" evidence="9">
    <location>
        <begin position="325"/>
        <end position="343"/>
    </location>
</feature>
<keyword evidence="7" id="KW-0406">Ion transport</keyword>
<dbReference type="EMBL" id="LNQE01001637">
    <property type="protein sequence ID" value="KUG14628.1"/>
    <property type="molecule type" value="Genomic_DNA"/>
</dbReference>
<feature type="transmembrane region" description="Helical" evidence="9">
    <location>
        <begin position="16"/>
        <end position="35"/>
    </location>
</feature>
<keyword evidence="6 9" id="KW-1133">Transmembrane helix</keyword>
<feature type="transmembrane region" description="Helical" evidence="9">
    <location>
        <begin position="398"/>
        <end position="418"/>
    </location>
</feature>
<comment type="caution">
    <text evidence="10">The sequence shown here is derived from an EMBL/GenBank/DDBJ whole genome shotgun (WGS) entry which is preliminary data.</text>
</comment>
<evidence type="ECO:0000256" key="2">
    <source>
        <dbReference type="ARBA" id="ARBA00009137"/>
    </source>
</evidence>
<feature type="transmembrane region" description="Helical" evidence="9">
    <location>
        <begin position="458"/>
        <end position="480"/>
    </location>
</feature>
<evidence type="ECO:0000256" key="3">
    <source>
        <dbReference type="ARBA" id="ARBA00022448"/>
    </source>
</evidence>
<comment type="subcellular location">
    <subcellularLocation>
        <location evidence="1">Cell membrane</location>
        <topology evidence="1">Multi-pass membrane protein</topology>
    </subcellularLocation>
</comment>
<evidence type="ECO:0000256" key="7">
    <source>
        <dbReference type="ARBA" id="ARBA00023065"/>
    </source>
</evidence>
<dbReference type="GO" id="GO:0008324">
    <property type="term" value="F:monoatomic cation transmembrane transporter activity"/>
    <property type="evidence" value="ECO:0007669"/>
    <property type="project" value="InterPro"/>
</dbReference>
<gene>
    <name evidence="10" type="ORF">ASZ90_015744</name>
</gene>
<protein>
    <submittedName>
        <fullName evidence="10">Potassium uptake protein trkh</fullName>
    </submittedName>
</protein>
<feature type="transmembrane region" description="Helical" evidence="9">
    <location>
        <begin position="41"/>
        <end position="58"/>
    </location>
</feature>
<dbReference type="Pfam" id="PF02386">
    <property type="entry name" value="TrkH"/>
    <property type="match status" value="1"/>
</dbReference>
<feature type="transmembrane region" description="Helical" evidence="9">
    <location>
        <begin position="70"/>
        <end position="92"/>
    </location>
</feature>
<evidence type="ECO:0000313" key="10">
    <source>
        <dbReference type="EMBL" id="KUG14628.1"/>
    </source>
</evidence>
<feature type="transmembrane region" description="Helical" evidence="9">
    <location>
        <begin position="270"/>
        <end position="292"/>
    </location>
</feature>
<comment type="similarity">
    <text evidence="2">Belongs to the TrkH potassium transport family.</text>
</comment>
<accession>A0A0W8F161</accession>
<evidence type="ECO:0000256" key="8">
    <source>
        <dbReference type="ARBA" id="ARBA00023136"/>
    </source>
</evidence>
<feature type="transmembrane region" description="Helical" evidence="9">
    <location>
        <begin position="135"/>
        <end position="163"/>
    </location>
</feature>
<dbReference type="PANTHER" id="PTHR32024:SF2">
    <property type="entry name" value="TRK SYSTEM POTASSIUM UPTAKE PROTEIN TRKG-RELATED"/>
    <property type="match status" value="1"/>
</dbReference>
<keyword evidence="3" id="KW-0813">Transport</keyword>
<evidence type="ECO:0000256" key="6">
    <source>
        <dbReference type="ARBA" id="ARBA00022989"/>
    </source>
</evidence>
<dbReference type="AlphaFoldDB" id="A0A0W8F161"/>
<evidence type="ECO:0000256" key="5">
    <source>
        <dbReference type="ARBA" id="ARBA00022692"/>
    </source>
</evidence>
<evidence type="ECO:0000256" key="1">
    <source>
        <dbReference type="ARBA" id="ARBA00004651"/>
    </source>
</evidence>
<keyword evidence="4" id="KW-1003">Cell membrane</keyword>
<name>A0A0W8F161_9ZZZZ</name>
<evidence type="ECO:0000256" key="4">
    <source>
        <dbReference type="ARBA" id="ARBA00022475"/>
    </source>
</evidence>
<sequence>MKRLGHLATIAHDMGLIFEFLALVTLVPFIVLIIYEEWEMIIPLGMVPFTFVTLGFLISKVPKKAYTSSLSVALVAVALTWLAIALIGSIPFTLALDIPWTDSIFEAMSGWTGTGFSMMTAIDTMPKTLIFWRSFMQWLGGIGVIAFGIAMLSHSGLSQFQLYRSEGRSEELMPNVVSTGRRMWAIYFFLTVVSTGLVLFSGIPLWDAVNLVMVTISTGGFAPHDAGVLFYTNPLLEALLIPVMIAGSLPFKLYFLVYRGKFRMFFKNSVVLLILALSLVGSLLVSFNLYLFNNLPLAEAIRVGTFCTISGLTCTGLQNSSLGWLPLPLIVIMLLMMIGGAAGSTSGGIKVNRVILGYEGLVWWFRRLFVRGNVLVPFKHEGRNIPVRISELELSKNMLIIILYALMVFVATILLLHVAPTPFAVHQVVFEVISAASNVGLGLGYLTAASPVAVKWIFIFVMWIGRLEIIPVLILVMGIVRGFEPR</sequence>
<evidence type="ECO:0000256" key="9">
    <source>
        <dbReference type="SAM" id="Phobius"/>
    </source>
</evidence>
<dbReference type="InterPro" id="IPR003445">
    <property type="entry name" value="Cat_transpt"/>
</dbReference>
<dbReference type="GO" id="GO:0030001">
    <property type="term" value="P:metal ion transport"/>
    <property type="evidence" value="ECO:0007669"/>
    <property type="project" value="UniProtKB-ARBA"/>
</dbReference>
<feature type="transmembrane region" description="Helical" evidence="9">
    <location>
        <begin position="424"/>
        <end position="446"/>
    </location>
</feature>
<dbReference type="GO" id="GO:0005886">
    <property type="term" value="C:plasma membrane"/>
    <property type="evidence" value="ECO:0007669"/>
    <property type="project" value="UniProtKB-SubCell"/>
</dbReference>
<keyword evidence="8 9" id="KW-0472">Membrane</keyword>
<dbReference type="PANTHER" id="PTHR32024">
    <property type="entry name" value="TRK SYSTEM POTASSIUM UPTAKE PROTEIN TRKG-RELATED"/>
    <property type="match status" value="1"/>
</dbReference>
<reference evidence="10" key="1">
    <citation type="journal article" date="2015" name="Proc. Natl. Acad. Sci. U.S.A.">
        <title>Networks of energetic and metabolic interactions define dynamics in microbial communities.</title>
        <authorList>
            <person name="Embree M."/>
            <person name="Liu J.K."/>
            <person name="Al-Bassam M.M."/>
            <person name="Zengler K."/>
        </authorList>
    </citation>
    <scope>NUCLEOTIDE SEQUENCE</scope>
</reference>
<organism evidence="10">
    <name type="scientific">hydrocarbon metagenome</name>
    <dbReference type="NCBI Taxonomy" id="938273"/>
    <lineage>
        <taxon>unclassified sequences</taxon>
        <taxon>metagenomes</taxon>
        <taxon>ecological metagenomes</taxon>
    </lineage>
</organism>